<dbReference type="Gene3D" id="3.40.50.920">
    <property type="match status" value="1"/>
</dbReference>
<dbReference type="FunFam" id="3.40.50.920:FF:000001">
    <property type="entry name" value="Pyruvate dehydrogenase E1 beta subunit"/>
    <property type="match status" value="1"/>
</dbReference>
<evidence type="ECO:0000256" key="1">
    <source>
        <dbReference type="ARBA" id="ARBA00001964"/>
    </source>
</evidence>
<dbReference type="InterPro" id="IPR009014">
    <property type="entry name" value="Transketo_C/PFOR_II"/>
</dbReference>
<dbReference type="Proteomes" id="UP000004754">
    <property type="component" value="Unassembled WGS sequence"/>
</dbReference>
<feature type="domain" description="Transketolase-like pyrimidine-binding" evidence="4">
    <location>
        <begin position="6"/>
        <end position="177"/>
    </location>
</feature>
<dbReference type="AlphaFoldDB" id="E6MDH9"/>
<evidence type="ECO:0000256" key="3">
    <source>
        <dbReference type="ARBA" id="ARBA00023052"/>
    </source>
</evidence>
<dbReference type="SUPFAM" id="SSF52518">
    <property type="entry name" value="Thiamin diphosphate-binding fold (THDP-binding)"/>
    <property type="match status" value="1"/>
</dbReference>
<reference evidence="5 6" key="1">
    <citation type="submission" date="2010-12" db="EMBL/GenBank/DDBJ databases">
        <authorList>
            <person name="Muzny D."/>
            <person name="Qin X."/>
            <person name="Deng J."/>
            <person name="Jiang H."/>
            <person name="Liu Y."/>
            <person name="Qu J."/>
            <person name="Song X.-Z."/>
            <person name="Zhang L."/>
            <person name="Thornton R."/>
            <person name="Coyle M."/>
            <person name="Francisco L."/>
            <person name="Jackson L."/>
            <person name="Javaid M."/>
            <person name="Korchina V."/>
            <person name="Kovar C."/>
            <person name="Mata R."/>
            <person name="Mathew T."/>
            <person name="Ngo R."/>
            <person name="Nguyen L."/>
            <person name="Nguyen N."/>
            <person name="Okwuonu G."/>
            <person name="Ongeri F."/>
            <person name="Pham C."/>
            <person name="Simmons D."/>
            <person name="Wilczek-Boney K."/>
            <person name="Hale W."/>
            <person name="Jakkamsetti A."/>
            <person name="Pham P."/>
            <person name="Ruth R."/>
            <person name="San Lucas F."/>
            <person name="Warren J."/>
            <person name="Zhang J."/>
            <person name="Zhao Z."/>
            <person name="Zhou C."/>
            <person name="Zhu D."/>
            <person name="Lee S."/>
            <person name="Bess C."/>
            <person name="Blankenburg K."/>
            <person name="Forbes L."/>
            <person name="Fu Q."/>
            <person name="Gubbala S."/>
            <person name="Hirani K."/>
            <person name="Jayaseelan J.C."/>
            <person name="Lara F."/>
            <person name="Munidasa M."/>
            <person name="Palculict T."/>
            <person name="Patil S."/>
            <person name="Pu L.-L."/>
            <person name="Saada N."/>
            <person name="Tang L."/>
            <person name="Weissenberger G."/>
            <person name="Zhu Y."/>
            <person name="Hemphill L."/>
            <person name="Shang Y."/>
            <person name="Youmans B."/>
            <person name="Ayvaz T."/>
            <person name="Ross M."/>
            <person name="Santibanez J."/>
            <person name="Aqrawi P."/>
            <person name="Gross S."/>
            <person name="Joshi V."/>
            <person name="Fowler G."/>
            <person name="Nazareth L."/>
            <person name="Reid J."/>
            <person name="Worley K."/>
            <person name="Petrosino J."/>
            <person name="Highlander S."/>
            <person name="Gibbs R."/>
        </authorList>
    </citation>
    <scope>NUCLEOTIDE SEQUENCE [LARGE SCALE GENOMIC DNA]</scope>
    <source>
        <strain evidence="5 6">ATCC 23263</strain>
    </source>
</reference>
<comment type="caution">
    <text evidence="5">The sequence shown here is derived from an EMBL/GenBank/DDBJ whole genome shotgun (WGS) entry which is preliminary data.</text>
</comment>
<evidence type="ECO:0000313" key="5">
    <source>
        <dbReference type="EMBL" id="EFV02864.1"/>
    </source>
</evidence>
<dbReference type="Pfam" id="PF02779">
    <property type="entry name" value="Transket_pyr"/>
    <property type="match status" value="1"/>
</dbReference>
<evidence type="ECO:0000313" key="6">
    <source>
        <dbReference type="Proteomes" id="UP000004754"/>
    </source>
</evidence>
<keyword evidence="2" id="KW-0560">Oxidoreductase</keyword>
<dbReference type="InterPro" id="IPR005475">
    <property type="entry name" value="Transketolase-like_Pyr-bd"/>
</dbReference>
<sequence>MELKEMTYKEALKLALKEMMTADGDVVIFGEDVRQGGGVTLGLVQEFGEARVMDTPASESAMVGCAVGAAMTGLIPVVALRSMDQAALALGEIIGAAARTAYTSGGQYHVPLTLLIPTGLGDGVRQAGQTLEGLFAQIPGLKIVAASTPAQAKGLLKSAIADPNPVVFLMNQDLMALKSQVPANADYTLPLETAYVEHPGDDMTIVTWGASLVTVLKAMAERDDVSAEVINPMTLAPMDIGAVLASVKRTGHLLIVHEGSKTGGIGAEIAASVIESDTFDYLEAPIVRLCGLDTPMPYNRRLQDVVAPQKEDVLQAIDDLLDL</sequence>
<dbReference type="InterPro" id="IPR029061">
    <property type="entry name" value="THDP-binding"/>
</dbReference>
<dbReference type="RefSeq" id="WP_006597479.1">
    <property type="nucleotide sequence ID" value="NZ_GL622359.1"/>
</dbReference>
<protein>
    <submittedName>
        <fullName evidence="5">Transketolase, C-terminal domain protein</fullName>
    </submittedName>
</protein>
<accession>E6MDH9</accession>
<organism evidence="5 6">
    <name type="scientific">Pseudoramibacter alactolyticus ATCC 23263</name>
    <dbReference type="NCBI Taxonomy" id="887929"/>
    <lineage>
        <taxon>Bacteria</taxon>
        <taxon>Bacillati</taxon>
        <taxon>Bacillota</taxon>
        <taxon>Clostridia</taxon>
        <taxon>Eubacteriales</taxon>
        <taxon>Eubacteriaceae</taxon>
        <taxon>Pseudoramibacter</taxon>
    </lineage>
</organism>
<dbReference type="GO" id="GO:0016491">
    <property type="term" value="F:oxidoreductase activity"/>
    <property type="evidence" value="ECO:0007669"/>
    <property type="project" value="UniProtKB-KW"/>
</dbReference>
<name>E6MDH9_9FIRM</name>
<dbReference type="SMART" id="SM00861">
    <property type="entry name" value="Transket_pyr"/>
    <property type="match status" value="1"/>
</dbReference>
<dbReference type="EMBL" id="AEQN01000003">
    <property type="protein sequence ID" value="EFV02864.1"/>
    <property type="molecule type" value="Genomic_DNA"/>
</dbReference>
<dbReference type="PANTHER" id="PTHR43257:SF2">
    <property type="entry name" value="PYRUVATE DEHYDROGENASE E1 COMPONENT SUBUNIT BETA"/>
    <property type="match status" value="1"/>
</dbReference>
<evidence type="ECO:0000259" key="4">
    <source>
        <dbReference type="SMART" id="SM00861"/>
    </source>
</evidence>
<dbReference type="InterPro" id="IPR033248">
    <property type="entry name" value="Transketolase_C"/>
</dbReference>
<gene>
    <name evidence="5" type="ORF">HMP0721_0061</name>
</gene>
<dbReference type="Pfam" id="PF02780">
    <property type="entry name" value="Transketolase_C"/>
    <property type="match status" value="1"/>
</dbReference>
<dbReference type="Gene3D" id="3.40.50.970">
    <property type="match status" value="1"/>
</dbReference>
<keyword evidence="6" id="KW-1185">Reference proteome</keyword>
<keyword evidence="3" id="KW-0786">Thiamine pyrophosphate</keyword>
<evidence type="ECO:0000256" key="2">
    <source>
        <dbReference type="ARBA" id="ARBA00023002"/>
    </source>
</evidence>
<dbReference type="STRING" id="887929.HMP0721_0061"/>
<comment type="cofactor">
    <cofactor evidence="1">
        <name>thiamine diphosphate</name>
        <dbReference type="ChEBI" id="CHEBI:58937"/>
    </cofactor>
</comment>
<dbReference type="HOGENOM" id="CLU_012907_1_1_9"/>
<dbReference type="eggNOG" id="COG0022">
    <property type="taxonomic scope" value="Bacteria"/>
</dbReference>
<dbReference type="PANTHER" id="PTHR43257">
    <property type="entry name" value="PYRUVATE DEHYDROGENASE E1 COMPONENT BETA SUBUNIT"/>
    <property type="match status" value="1"/>
</dbReference>
<dbReference type="OrthoDB" id="8732661at2"/>
<proteinExistence type="predicted"/>
<dbReference type="SUPFAM" id="SSF52922">
    <property type="entry name" value="TK C-terminal domain-like"/>
    <property type="match status" value="1"/>
</dbReference>